<evidence type="ECO:0000256" key="14">
    <source>
        <dbReference type="ARBA" id="ARBA00023014"/>
    </source>
</evidence>
<dbReference type="PIRSF" id="PIRSF000167">
    <property type="entry name" value="HemN"/>
    <property type="match status" value="1"/>
</dbReference>
<evidence type="ECO:0000256" key="5">
    <source>
        <dbReference type="ARBA" id="ARBA00011245"/>
    </source>
</evidence>
<dbReference type="Pfam" id="PF04055">
    <property type="entry name" value="Radical_SAM"/>
    <property type="match status" value="1"/>
</dbReference>
<evidence type="ECO:0000256" key="9">
    <source>
        <dbReference type="ARBA" id="ARBA00022490"/>
    </source>
</evidence>
<dbReference type="GO" id="GO:0005737">
    <property type="term" value="C:cytoplasm"/>
    <property type="evidence" value="ECO:0007669"/>
    <property type="project" value="UniProtKB-SubCell"/>
</dbReference>
<gene>
    <name evidence="19" type="primary">hemN_26</name>
    <name evidence="19" type="ORF">GALL_377710</name>
</gene>
<evidence type="ECO:0000256" key="12">
    <source>
        <dbReference type="ARBA" id="ARBA00023002"/>
    </source>
</evidence>
<dbReference type="UniPathway" id="UPA00251">
    <property type="reaction ID" value="UER00323"/>
</dbReference>
<dbReference type="GO" id="GO:0006782">
    <property type="term" value="P:protoporphyrinogen IX biosynthetic process"/>
    <property type="evidence" value="ECO:0007669"/>
    <property type="project" value="UniProtKB-UniPathway"/>
</dbReference>
<dbReference type="SUPFAM" id="SSF102114">
    <property type="entry name" value="Radical SAM enzymes"/>
    <property type="match status" value="1"/>
</dbReference>
<evidence type="ECO:0000256" key="15">
    <source>
        <dbReference type="ARBA" id="ARBA00023244"/>
    </source>
</evidence>
<evidence type="ECO:0000256" key="7">
    <source>
        <dbReference type="ARBA" id="ARBA00020156"/>
    </source>
</evidence>
<comment type="subcellular location">
    <subcellularLocation>
        <location evidence="2">Cytoplasm</location>
    </subcellularLocation>
</comment>
<keyword evidence="15" id="KW-0627">Porphyrin biosynthesis</keyword>
<reference evidence="19" key="1">
    <citation type="submission" date="2016-10" db="EMBL/GenBank/DDBJ databases">
        <title>Sequence of Gallionella enrichment culture.</title>
        <authorList>
            <person name="Poehlein A."/>
            <person name="Muehling M."/>
            <person name="Daniel R."/>
        </authorList>
    </citation>
    <scope>NUCLEOTIDE SEQUENCE</scope>
</reference>
<evidence type="ECO:0000256" key="16">
    <source>
        <dbReference type="ARBA" id="ARBA00030263"/>
    </source>
</evidence>
<dbReference type="InterPro" id="IPR034505">
    <property type="entry name" value="Coproporphyrinogen-III_oxidase"/>
</dbReference>
<dbReference type="InterPro" id="IPR006638">
    <property type="entry name" value="Elp3/MiaA/NifB-like_rSAM"/>
</dbReference>
<dbReference type="InterPro" id="IPR007197">
    <property type="entry name" value="rSAM"/>
</dbReference>
<keyword evidence="8" id="KW-0004">4Fe-4S</keyword>
<dbReference type="PANTHER" id="PTHR13932">
    <property type="entry name" value="COPROPORPHYRINIGEN III OXIDASE"/>
    <property type="match status" value="1"/>
</dbReference>
<dbReference type="SMART" id="SM00729">
    <property type="entry name" value="Elp3"/>
    <property type="match status" value="1"/>
</dbReference>
<dbReference type="GO" id="GO:0051539">
    <property type="term" value="F:4 iron, 4 sulfur cluster binding"/>
    <property type="evidence" value="ECO:0007669"/>
    <property type="project" value="UniProtKB-KW"/>
</dbReference>
<keyword evidence="14" id="KW-0411">Iron-sulfur</keyword>
<organism evidence="19">
    <name type="scientific">mine drainage metagenome</name>
    <dbReference type="NCBI Taxonomy" id="410659"/>
    <lineage>
        <taxon>unclassified sequences</taxon>
        <taxon>metagenomes</taxon>
        <taxon>ecological metagenomes</taxon>
    </lineage>
</organism>
<evidence type="ECO:0000256" key="4">
    <source>
        <dbReference type="ARBA" id="ARBA00005493"/>
    </source>
</evidence>
<comment type="caution">
    <text evidence="19">The sequence shown here is derived from an EMBL/GenBank/DDBJ whole genome shotgun (WGS) entry which is preliminary data.</text>
</comment>
<proteinExistence type="inferred from homology"/>
<name>A0A1J5QKF9_9ZZZZ</name>
<comment type="cofactor">
    <cofactor evidence="1">
        <name>[4Fe-4S] cluster</name>
        <dbReference type="ChEBI" id="CHEBI:49883"/>
    </cofactor>
</comment>
<comment type="subunit">
    <text evidence="5">Monomer.</text>
</comment>
<dbReference type="PROSITE" id="PS51918">
    <property type="entry name" value="RADICAL_SAM"/>
    <property type="match status" value="1"/>
</dbReference>
<evidence type="ECO:0000256" key="3">
    <source>
        <dbReference type="ARBA" id="ARBA00004785"/>
    </source>
</evidence>
<dbReference type="Gene3D" id="1.10.10.920">
    <property type="match status" value="1"/>
</dbReference>
<protein>
    <recommendedName>
        <fullName evidence="7">Oxygen-independent coproporphyrinogen III oxidase</fullName>
        <ecNumber evidence="6">1.3.98.3</ecNumber>
    </recommendedName>
    <alternativeName>
        <fullName evidence="16">Coproporphyrinogen III dehydrogenase</fullName>
    </alternativeName>
</protein>
<dbReference type="FunFam" id="1.10.10.920:FF:000001">
    <property type="entry name" value="Coproporphyrinogen-III oxidase"/>
    <property type="match status" value="1"/>
</dbReference>
<dbReference type="InterPro" id="IPR010723">
    <property type="entry name" value="HemN_C"/>
</dbReference>
<keyword evidence="12 19" id="KW-0560">Oxidoreductase</keyword>
<evidence type="ECO:0000256" key="13">
    <source>
        <dbReference type="ARBA" id="ARBA00023004"/>
    </source>
</evidence>
<dbReference type="GO" id="GO:0046872">
    <property type="term" value="F:metal ion binding"/>
    <property type="evidence" value="ECO:0007669"/>
    <property type="project" value="UniProtKB-KW"/>
</dbReference>
<dbReference type="EMBL" id="MLJW01001056">
    <property type="protein sequence ID" value="OIQ80468.1"/>
    <property type="molecule type" value="Genomic_DNA"/>
</dbReference>
<evidence type="ECO:0000256" key="8">
    <source>
        <dbReference type="ARBA" id="ARBA00022485"/>
    </source>
</evidence>
<dbReference type="EC" id="1.3.98.3" evidence="6"/>
<keyword evidence="13" id="KW-0408">Iron</keyword>
<evidence type="ECO:0000259" key="18">
    <source>
        <dbReference type="PROSITE" id="PS51918"/>
    </source>
</evidence>
<dbReference type="InterPro" id="IPR058240">
    <property type="entry name" value="rSAM_sf"/>
</dbReference>
<dbReference type="SFLD" id="SFLDS00029">
    <property type="entry name" value="Radical_SAM"/>
    <property type="match status" value="1"/>
</dbReference>
<dbReference type="SFLD" id="SFLDF00277">
    <property type="entry name" value="oxygen-independent_coproporphy"/>
    <property type="match status" value="1"/>
</dbReference>
<dbReference type="GO" id="GO:0004109">
    <property type="term" value="F:coproporphyrinogen oxidase activity"/>
    <property type="evidence" value="ECO:0007669"/>
    <property type="project" value="InterPro"/>
</dbReference>
<evidence type="ECO:0000256" key="1">
    <source>
        <dbReference type="ARBA" id="ARBA00001966"/>
    </source>
</evidence>
<comment type="catalytic activity">
    <reaction evidence="17">
        <text>coproporphyrinogen III + 2 S-adenosyl-L-methionine = protoporphyrinogen IX + 2 5'-deoxyadenosine + 2 L-methionine + 2 CO2</text>
        <dbReference type="Rhea" id="RHEA:15425"/>
        <dbReference type="ChEBI" id="CHEBI:16526"/>
        <dbReference type="ChEBI" id="CHEBI:17319"/>
        <dbReference type="ChEBI" id="CHEBI:57307"/>
        <dbReference type="ChEBI" id="CHEBI:57309"/>
        <dbReference type="ChEBI" id="CHEBI:57844"/>
        <dbReference type="ChEBI" id="CHEBI:59789"/>
        <dbReference type="EC" id="1.3.98.3"/>
    </reaction>
</comment>
<dbReference type="NCBIfam" id="TIGR00538">
    <property type="entry name" value="hemN"/>
    <property type="match status" value="1"/>
</dbReference>
<dbReference type="AlphaFoldDB" id="A0A1J5QKF9"/>
<evidence type="ECO:0000256" key="11">
    <source>
        <dbReference type="ARBA" id="ARBA00022723"/>
    </source>
</evidence>
<dbReference type="Pfam" id="PF06969">
    <property type="entry name" value="HemN_C"/>
    <property type="match status" value="1"/>
</dbReference>
<keyword evidence="10" id="KW-0949">S-adenosyl-L-methionine</keyword>
<dbReference type="SFLD" id="SFLDG01082">
    <property type="entry name" value="B12-binding_domain_containing"/>
    <property type="match status" value="1"/>
</dbReference>
<dbReference type="InterPro" id="IPR023404">
    <property type="entry name" value="rSAM_horseshoe"/>
</dbReference>
<evidence type="ECO:0000313" key="19">
    <source>
        <dbReference type="EMBL" id="OIQ80468.1"/>
    </source>
</evidence>
<accession>A0A1J5QKF9</accession>
<comment type="similarity">
    <text evidence="4">Belongs to the anaerobic coproporphyrinogen-III oxidase family.</text>
</comment>
<evidence type="ECO:0000256" key="2">
    <source>
        <dbReference type="ARBA" id="ARBA00004496"/>
    </source>
</evidence>
<keyword evidence="11" id="KW-0479">Metal-binding</keyword>
<dbReference type="SFLD" id="SFLDG01065">
    <property type="entry name" value="anaerobic_coproporphyrinogen-I"/>
    <property type="match status" value="1"/>
</dbReference>
<dbReference type="InterPro" id="IPR004558">
    <property type="entry name" value="Coprogen_oxidase_HemN"/>
</dbReference>
<sequence>MMRSFENGFKAKSIMPAMRLSAELLHKYVKAGPRYTSYPTAPYFNESFGPAQWEEELRASQDHGRDISLYTHIPFCDTLCYYCGCNMIATKDYSKATSYLEVLFQEIDRVAALTSPARKVRQLHWGGGTPTYLKPDDIRRLYAHIAGRFSLAPDAEIGCEMDPRELTHDHVRALRESGFNRLSLGVQDLDDQVQHAVNRVQPEALIREVYDWVRDEGFESVNFDLMVGLPHQTLKSFESTLDTVIAMAPDRFAVFNYAHVPWMKKHQKLIVEETLPQIDVRLELQKLTLEKLTAAGYVYIGMDHFARPDDELVKAQQAKTLYRNFQGYTTHKNCDILAFGASAISQTDDVYAQNSKVLSDYRSRVEGGSLPVERGLRITHEDKLRREAITQIMCDLELDKAAFGRQWNIDFDRYFGQALEDLKEMQDDGLVVLATDKVRVTEAGRVFLRNIAMAFDSYLHQQSADKPRYSKTI</sequence>
<evidence type="ECO:0000256" key="10">
    <source>
        <dbReference type="ARBA" id="ARBA00022691"/>
    </source>
</evidence>
<evidence type="ECO:0000256" key="17">
    <source>
        <dbReference type="ARBA" id="ARBA00048321"/>
    </source>
</evidence>
<feature type="domain" description="Radical SAM core" evidence="18">
    <location>
        <begin position="61"/>
        <end position="295"/>
    </location>
</feature>
<dbReference type="GO" id="GO:0051989">
    <property type="term" value="F:coproporphyrinogen dehydrogenase activity"/>
    <property type="evidence" value="ECO:0007669"/>
    <property type="project" value="UniProtKB-EC"/>
</dbReference>
<dbReference type="PANTHER" id="PTHR13932:SF6">
    <property type="entry name" value="OXYGEN-INDEPENDENT COPROPORPHYRINOGEN III OXIDASE"/>
    <property type="match status" value="1"/>
</dbReference>
<dbReference type="Gene3D" id="3.80.30.20">
    <property type="entry name" value="tm_1862 like domain"/>
    <property type="match status" value="1"/>
</dbReference>
<dbReference type="FunFam" id="3.80.30.20:FF:000012">
    <property type="entry name" value="Coproporphyrinogen-III oxidase"/>
    <property type="match status" value="1"/>
</dbReference>
<comment type="pathway">
    <text evidence="3">Porphyrin-containing compound metabolism; protoporphyrin-IX biosynthesis; protoporphyrinogen-IX from coproporphyrinogen-III (AdoMet route): step 1/1.</text>
</comment>
<evidence type="ECO:0000256" key="6">
    <source>
        <dbReference type="ARBA" id="ARBA00011912"/>
    </source>
</evidence>
<keyword evidence="9" id="KW-0963">Cytoplasm</keyword>